<dbReference type="InterPro" id="IPR050595">
    <property type="entry name" value="Bact_response_regulator"/>
</dbReference>
<protein>
    <recommendedName>
        <fullName evidence="5">Response regulatory domain-containing protein</fullName>
    </recommendedName>
</protein>
<keyword evidence="2" id="KW-0902">Two-component regulatory system</keyword>
<evidence type="ECO:0000256" key="4">
    <source>
        <dbReference type="SAM" id="MobiDB-lite"/>
    </source>
</evidence>
<feature type="modified residue" description="4-aspartylphosphate" evidence="3">
    <location>
        <position position="55"/>
    </location>
</feature>
<evidence type="ECO:0000256" key="3">
    <source>
        <dbReference type="PROSITE-ProRule" id="PRU00169"/>
    </source>
</evidence>
<dbReference type="InterPro" id="IPR001789">
    <property type="entry name" value="Sig_transdc_resp-reg_receiver"/>
</dbReference>
<dbReference type="Pfam" id="PF00072">
    <property type="entry name" value="Response_reg"/>
    <property type="match status" value="1"/>
</dbReference>
<dbReference type="Gene3D" id="3.40.50.2300">
    <property type="match status" value="1"/>
</dbReference>
<evidence type="ECO:0000313" key="6">
    <source>
        <dbReference type="EMBL" id="GCE27434.1"/>
    </source>
</evidence>
<evidence type="ECO:0000259" key="5">
    <source>
        <dbReference type="PROSITE" id="PS50110"/>
    </source>
</evidence>
<evidence type="ECO:0000256" key="2">
    <source>
        <dbReference type="ARBA" id="ARBA00023012"/>
    </source>
</evidence>
<feature type="domain" description="Response regulatory" evidence="5">
    <location>
        <begin position="6"/>
        <end position="122"/>
    </location>
</feature>
<dbReference type="CDD" id="cd00156">
    <property type="entry name" value="REC"/>
    <property type="match status" value="1"/>
</dbReference>
<dbReference type="EMBL" id="BIFT01000001">
    <property type="protein sequence ID" value="GCE27434.1"/>
    <property type="molecule type" value="Genomic_DNA"/>
</dbReference>
<comment type="caution">
    <text evidence="6">The sequence shown here is derived from an EMBL/GenBank/DDBJ whole genome shotgun (WGS) entry which is preliminary data.</text>
</comment>
<dbReference type="AlphaFoldDB" id="A0A402B7U9"/>
<proteinExistence type="predicted"/>
<dbReference type="PANTHER" id="PTHR44591:SF14">
    <property type="entry name" value="PROTEIN PILG"/>
    <property type="match status" value="1"/>
</dbReference>
<feature type="region of interest" description="Disordered" evidence="4">
    <location>
        <begin position="193"/>
        <end position="237"/>
    </location>
</feature>
<dbReference type="Proteomes" id="UP000287171">
    <property type="component" value="Unassembled WGS sequence"/>
</dbReference>
<evidence type="ECO:0000313" key="7">
    <source>
        <dbReference type="Proteomes" id="UP000287171"/>
    </source>
</evidence>
<evidence type="ECO:0000256" key="1">
    <source>
        <dbReference type="ARBA" id="ARBA00022553"/>
    </source>
</evidence>
<organism evidence="6 7">
    <name type="scientific">Dictyobacter alpinus</name>
    <dbReference type="NCBI Taxonomy" id="2014873"/>
    <lineage>
        <taxon>Bacteria</taxon>
        <taxon>Bacillati</taxon>
        <taxon>Chloroflexota</taxon>
        <taxon>Ktedonobacteria</taxon>
        <taxon>Ktedonobacterales</taxon>
        <taxon>Dictyobacteraceae</taxon>
        <taxon>Dictyobacter</taxon>
    </lineage>
</organism>
<dbReference type="SMART" id="SM00448">
    <property type="entry name" value="REC"/>
    <property type="match status" value="1"/>
</dbReference>
<dbReference type="RefSeq" id="WP_126627779.1">
    <property type="nucleotide sequence ID" value="NZ_BIFT01000001.1"/>
</dbReference>
<reference evidence="7" key="1">
    <citation type="submission" date="2018-12" db="EMBL/GenBank/DDBJ databases">
        <title>Tengunoibacter tsumagoiensis gen. nov., sp. nov., Dictyobacter kobayashii sp. nov., D. alpinus sp. nov., and D. joshuensis sp. nov. and description of Dictyobacteraceae fam. nov. within the order Ktedonobacterales isolated from Tengu-no-mugimeshi.</title>
        <authorList>
            <person name="Wang C.M."/>
            <person name="Zheng Y."/>
            <person name="Sakai Y."/>
            <person name="Toyoda A."/>
            <person name="Minakuchi Y."/>
            <person name="Abe K."/>
            <person name="Yokota A."/>
            <person name="Yabe S."/>
        </authorList>
    </citation>
    <scope>NUCLEOTIDE SEQUENCE [LARGE SCALE GENOMIC DNA]</scope>
    <source>
        <strain evidence="7">Uno16</strain>
    </source>
</reference>
<keyword evidence="7" id="KW-1185">Reference proteome</keyword>
<gene>
    <name evidence="6" type="ORF">KDA_29180</name>
</gene>
<dbReference type="PROSITE" id="PS50110">
    <property type="entry name" value="RESPONSE_REGULATORY"/>
    <property type="match status" value="1"/>
</dbReference>
<dbReference type="PANTHER" id="PTHR44591">
    <property type="entry name" value="STRESS RESPONSE REGULATOR PROTEIN 1"/>
    <property type="match status" value="1"/>
</dbReference>
<name>A0A402B7U9_9CHLR</name>
<sequence>MVTTSKVLIIDDSATQCLFMRQALQNSGYQVVVANDGKQGLRMIAQENPQCLILDVILPGMNGFELCRYIRSQEAWRALPVLMVSSKSASSDRFWAMRQGANAYLTKPFKANELVQAVSEIITESPRLPNTSIRPPANGTTGSQRPIDPHTPPPVTGQTTGPYRPVDLQPPFAPIGSAAGQQPANTIFSTQEKQAGYNQRDQGTPLTSNARGSQFVFPPQAPKSSGSVRETDPSTPIGSNPMFALRLFIPRRIEYVEPHPIADLRARHLYQFIDGQRNVELLKVLSKMTREELVNALRLLVQQQHVHLYEPGGRLMDSSI</sequence>
<feature type="region of interest" description="Disordered" evidence="4">
    <location>
        <begin position="126"/>
        <end position="180"/>
    </location>
</feature>
<dbReference type="InterPro" id="IPR011006">
    <property type="entry name" value="CheY-like_superfamily"/>
</dbReference>
<keyword evidence="1 3" id="KW-0597">Phosphoprotein</keyword>
<feature type="compositionally biased region" description="Polar residues" evidence="4">
    <location>
        <begin position="128"/>
        <end position="144"/>
    </location>
</feature>
<feature type="compositionally biased region" description="Polar residues" evidence="4">
    <location>
        <begin position="222"/>
        <end position="237"/>
    </location>
</feature>
<dbReference type="GO" id="GO:0000160">
    <property type="term" value="P:phosphorelay signal transduction system"/>
    <property type="evidence" value="ECO:0007669"/>
    <property type="project" value="UniProtKB-KW"/>
</dbReference>
<dbReference type="SUPFAM" id="SSF52172">
    <property type="entry name" value="CheY-like"/>
    <property type="match status" value="1"/>
</dbReference>
<feature type="compositionally biased region" description="Polar residues" evidence="4">
    <location>
        <begin position="193"/>
        <end position="212"/>
    </location>
</feature>
<accession>A0A402B7U9</accession>
<dbReference type="OrthoDB" id="9800897at2"/>